<dbReference type="EMBL" id="AE017042">
    <property type="protein sequence ID" value="AAS64093.1"/>
    <property type="molecule type" value="Genomic_DNA"/>
</dbReference>
<sequence length="231" mass="25270">MPAMNTWLLISSLLFSGGHTDAFWTMGLPPPVAEKEEAGTLALVMRCRSENSALVRLDCYDKALSPVNAVDEKRVNAGPAWQRAMNQEKGRTDHSTAFLVTEGEGSNPMVLITTPAIGMPPPRPVLMLSCIDNITRLQIALVGPQKESSVTLIIDKAGIIDKTRLDAQWFLRENGYLLESSRGLAGIDEIKRLMSAETLTIEGANGAFPRLTFTLSQLTPALKPLRNACHW</sequence>
<reference evidence="1 4" key="1">
    <citation type="journal article" date="2002" name="J. Bacteriol.">
        <title>Genome sequence of Yersinia pestis KIM.</title>
        <authorList>
            <person name="Deng W."/>
            <person name="Burland V."/>
            <person name="Plunkett G.III."/>
            <person name="Boutin A."/>
            <person name="Mayhew G.F."/>
            <person name="Liss P."/>
            <person name="Perna N.T."/>
            <person name="Rose D.J."/>
            <person name="Mau B."/>
            <person name="Zhou S."/>
            <person name="Schwartz D.C."/>
            <person name="Fetherston J.D."/>
            <person name="Lindler L.E."/>
            <person name="Brubaker R.R."/>
            <person name="Plana G.V."/>
            <person name="Straley S.C."/>
            <person name="McDonough K.A."/>
            <person name="Nilles M.L."/>
            <person name="Matson J.S."/>
            <person name="Blattner F.R."/>
            <person name="Perry R.D."/>
        </authorList>
    </citation>
    <scope>NUCLEOTIDE SEQUENCE [LARGE SCALE GENOMIC DNA]</scope>
    <source>
        <strain evidence="1">KIM</strain>
        <strain evidence="4">KIM10+ / Biovar Mediaevalis</strain>
    </source>
</reference>
<gene>
    <name evidence="1" type="ordered locus">y0273</name>
    <name evidence="2" type="ordered locus">YP_3949</name>
</gene>
<evidence type="ECO:0000313" key="2">
    <source>
        <dbReference type="EMBL" id="AAS64093.1"/>
    </source>
</evidence>
<reference evidence="2" key="2">
    <citation type="submission" date="2003-04" db="EMBL/GenBank/DDBJ databases">
        <authorList>
            <person name="Song Y."/>
            <person name="Tong Z."/>
            <person name="Wang L."/>
            <person name="Han Y."/>
            <person name="Zhang J."/>
            <person name="Pei D."/>
            <person name="Wang J."/>
            <person name="Zhou D."/>
            <person name="Han Y."/>
            <person name="Pang X."/>
            <person name="Zhai J."/>
            <person name="Chen F."/>
            <person name="Qin H."/>
            <person name="Wang J."/>
            <person name="Li S."/>
            <person name="Guo Z."/>
            <person name="Ye C."/>
            <person name="Du Z."/>
            <person name="Lin W."/>
            <person name="Wang J."/>
            <person name="Yu J."/>
            <person name="Yang H."/>
            <person name="Wang J."/>
            <person name="Huang P."/>
            <person name="Yang R."/>
        </authorList>
    </citation>
    <scope>NUCLEOTIDE SEQUENCE</scope>
    <source>
        <strain evidence="2">91001</strain>
    </source>
</reference>
<evidence type="ECO:0000313" key="4">
    <source>
        <dbReference type="Proteomes" id="UP000002490"/>
    </source>
</evidence>
<dbReference type="Proteomes" id="UP000001019">
    <property type="component" value="Chromosome"/>
</dbReference>
<reference evidence="2" key="4">
    <citation type="submission" date="2016-05" db="EMBL/GenBank/DDBJ databases">
        <title>Reannotation of Yersinia pestis strain 91001 based on omics data.</title>
        <authorList>
            <person name="Yiqing M."/>
        </authorList>
    </citation>
    <scope>NUCLEOTIDE SEQUENCE</scope>
    <source>
        <strain evidence="2">91001</strain>
    </source>
</reference>
<proteinExistence type="predicted"/>
<dbReference type="KEGG" id="ypk:y0273"/>
<name>Q8CLT2_YERPE</name>
<dbReference type="Pfam" id="PF11319">
    <property type="entry name" value="VasI"/>
    <property type="match status" value="1"/>
</dbReference>
<dbReference type="NCBIfam" id="TIGR03360">
    <property type="entry name" value="VI_minor_1"/>
    <property type="match status" value="1"/>
</dbReference>
<evidence type="ECO:0008006" key="5">
    <source>
        <dbReference type="Google" id="ProtNLM"/>
    </source>
</evidence>
<accession>Q74PF8</accession>
<protein>
    <recommendedName>
        <fullName evidence="5">Type VI secretion system-associated protein TagO</fullName>
    </recommendedName>
</protein>
<reference evidence="3" key="3">
    <citation type="journal article" date="2004" name="DNA Res.">
        <title>Complete genome sequence of Yersinia pestis strain 91001, an isolate avirulent to humans.</title>
        <authorList>
            <person name="Song Y."/>
            <person name="Tong Z."/>
            <person name="Wang J."/>
            <person name="Wang L."/>
            <person name="Guo Z."/>
            <person name="Han Y."/>
            <person name="Zhang J."/>
            <person name="Pei D."/>
            <person name="Zhou D."/>
            <person name="Qin H."/>
            <person name="Pang X."/>
            <person name="Han Y."/>
            <person name="Zhai J."/>
            <person name="Li M."/>
            <person name="Cui B."/>
            <person name="Qi Z."/>
            <person name="Jin L."/>
            <person name="Dai R."/>
            <person name="Chen F."/>
            <person name="Li S."/>
            <person name="Ye C."/>
            <person name="Du Z."/>
            <person name="Lin W."/>
            <person name="Wang J."/>
            <person name="Yu J."/>
            <person name="Yang H."/>
            <person name="Wang J."/>
            <person name="Huang P."/>
            <person name="Yang R."/>
        </authorList>
    </citation>
    <scope>NUCLEOTIDE SEQUENCE [LARGE SCALE GENOMIC DNA]</scope>
    <source>
        <strain evidence="3">91001 / Biovar Mediaevalis</strain>
    </source>
</reference>
<evidence type="ECO:0000313" key="3">
    <source>
        <dbReference type="Proteomes" id="UP000001019"/>
    </source>
</evidence>
<dbReference type="KEGG" id="ypm:YP_3949"/>
<evidence type="ECO:0000313" key="1">
    <source>
        <dbReference type="EMBL" id="AAM83865.1"/>
    </source>
</evidence>
<dbReference type="EMBL" id="AE009952">
    <property type="protein sequence ID" value="AAM83865.1"/>
    <property type="molecule type" value="Genomic_DNA"/>
</dbReference>
<dbReference type="DNASU" id="1145220"/>
<organism evidence="1 4">
    <name type="scientific">Yersinia pestis</name>
    <dbReference type="NCBI Taxonomy" id="632"/>
    <lineage>
        <taxon>Bacteria</taxon>
        <taxon>Pseudomonadati</taxon>
        <taxon>Pseudomonadota</taxon>
        <taxon>Gammaproteobacteria</taxon>
        <taxon>Enterobacterales</taxon>
        <taxon>Yersiniaceae</taxon>
        <taxon>Yersinia</taxon>
    </lineage>
</organism>
<dbReference type="AlphaFoldDB" id="Q8CLT2"/>
<accession>Q8CLT2</accession>
<dbReference type="EnsemblBacteria" id="AAS64093">
    <property type="protein sequence ID" value="AAS64093"/>
    <property type="gene ID" value="YP_3949"/>
</dbReference>
<dbReference type="HOGENOM" id="CLU_096110_0_0_6"/>
<dbReference type="InterPro" id="IPR017738">
    <property type="entry name" value="T6SS-assoc_VCA0118"/>
</dbReference>
<dbReference type="Proteomes" id="UP000002490">
    <property type="component" value="Chromosome"/>
</dbReference>